<gene>
    <name evidence="1" type="ORF">NCTC13335_01354</name>
</gene>
<name>A0A377J0T5_9PAST</name>
<proteinExistence type="predicted"/>
<keyword evidence="2" id="KW-1185">Reference proteome</keyword>
<organism evidence="1 2">
    <name type="scientific">Haemophilus pittmaniae</name>
    <dbReference type="NCBI Taxonomy" id="249188"/>
    <lineage>
        <taxon>Bacteria</taxon>
        <taxon>Pseudomonadati</taxon>
        <taxon>Pseudomonadota</taxon>
        <taxon>Gammaproteobacteria</taxon>
        <taxon>Pasteurellales</taxon>
        <taxon>Pasteurellaceae</taxon>
        <taxon>Haemophilus</taxon>
    </lineage>
</organism>
<evidence type="ECO:0000313" key="1">
    <source>
        <dbReference type="EMBL" id="STO93480.1"/>
    </source>
</evidence>
<protein>
    <submittedName>
        <fullName evidence="1">Uncharacterized protein</fullName>
    </submittedName>
</protein>
<reference evidence="1 2" key="1">
    <citation type="submission" date="2018-06" db="EMBL/GenBank/DDBJ databases">
        <authorList>
            <consortium name="Pathogen Informatics"/>
            <person name="Doyle S."/>
        </authorList>
    </citation>
    <scope>NUCLEOTIDE SEQUENCE [LARGE SCALE GENOMIC DNA]</scope>
    <source>
        <strain evidence="1 2">NCTC13335</strain>
    </source>
</reference>
<sequence length="265" mass="31000">MIVEFGYYDSFGKLAPICATKDSLFDSSVITTYISTLNEIDIVRLVLDDLKNLELRWEYIGTEAFDAYIDHDRVKVGFDLLDGYDEYDEIDDERDHTEYLIPRKELTYLLERWLTFIQKPITELNYIEIIDSIEFGYCDSSGKLAPRCVAKDSSDNARRAIATYISTLNDIDIVRLVLDDLKNSELTWKYIGTEALDAFIDHYRVKLGFDLIDKCDEIDDESEHTEYLIPRKKLTYLLERWLAFIQKPIPDPNYVEIIDSEDAYK</sequence>
<dbReference type="EMBL" id="UGHS01000004">
    <property type="protein sequence ID" value="STO93480.1"/>
    <property type="molecule type" value="Genomic_DNA"/>
</dbReference>
<dbReference type="RefSeq" id="WP_115003201.1">
    <property type="nucleotide sequence ID" value="NZ_UGHS01000004.1"/>
</dbReference>
<dbReference type="InterPro" id="IPR035416">
    <property type="entry name" value="DUF5376"/>
</dbReference>
<dbReference type="OrthoDB" id="89406at2"/>
<accession>A0A377J0T5</accession>
<dbReference type="Pfam" id="PF17346">
    <property type="entry name" value="DUF5376"/>
    <property type="match status" value="2"/>
</dbReference>
<dbReference type="Proteomes" id="UP000255264">
    <property type="component" value="Unassembled WGS sequence"/>
</dbReference>
<evidence type="ECO:0000313" key="2">
    <source>
        <dbReference type="Proteomes" id="UP000255264"/>
    </source>
</evidence>
<dbReference type="AlphaFoldDB" id="A0A377J0T5"/>